<accession>A0A501WX77</accession>
<keyword evidence="3" id="KW-1185">Reference proteome</keyword>
<sequence length="202" mass="22525">MPIDKAAHVEICKNLYNVGMENYRYFGTLRATVSYMPAVISLTILTVLSVLKNNIVFPFLFLAFVFILIYSINIFLQAEQMLCKYFCGKCEADWHMVAAGGVLEPQRYRYYRSCAIQEALNRSEAIANILNDEGSISGHWKNIRNVFRVKPDYASRTLASFLVVVAFILPATSLISRDAVDDAPTQVTIATSCPPTPAGTPP</sequence>
<protein>
    <submittedName>
        <fullName evidence="2">Uncharacterized protein</fullName>
    </submittedName>
</protein>
<gene>
    <name evidence="2" type="ORF">FJM51_02085</name>
</gene>
<dbReference type="EMBL" id="VFRP01000001">
    <property type="protein sequence ID" value="TPE53859.1"/>
    <property type="molecule type" value="Genomic_DNA"/>
</dbReference>
<keyword evidence="1" id="KW-0472">Membrane</keyword>
<dbReference type="Proteomes" id="UP000319255">
    <property type="component" value="Unassembled WGS sequence"/>
</dbReference>
<feature type="transmembrane region" description="Helical" evidence="1">
    <location>
        <begin position="33"/>
        <end position="51"/>
    </location>
</feature>
<reference evidence="2 3" key="1">
    <citation type="submission" date="2019-06" db="EMBL/GenBank/DDBJ databases">
        <title>A novel bacterium of genus Amaricoccus, isolated from marine sediment.</title>
        <authorList>
            <person name="Huang H."/>
            <person name="Mo K."/>
            <person name="Hu Y."/>
        </authorList>
    </citation>
    <scope>NUCLEOTIDE SEQUENCE [LARGE SCALE GENOMIC DNA]</scope>
    <source>
        <strain evidence="2 3">HB172011</strain>
    </source>
</reference>
<evidence type="ECO:0000313" key="3">
    <source>
        <dbReference type="Proteomes" id="UP000319255"/>
    </source>
</evidence>
<evidence type="ECO:0000313" key="2">
    <source>
        <dbReference type="EMBL" id="TPE53859.1"/>
    </source>
</evidence>
<dbReference type="AlphaFoldDB" id="A0A501WX77"/>
<name>A0A501WX77_9RHOB</name>
<comment type="caution">
    <text evidence="2">The sequence shown here is derived from an EMBL/GenBank/DDBJ whole genome shotgun (WGS) entry which is preliminary data.</text>
</comment>
<feature type="transmembrane region" description="Helical" evidence="1">
    <location>
        <begin position="57"/>
        <end position="76"/>
    </location>
</feature>
<proteinExistence type="predicted"/>
<keyword evidence="1" id="KW-1133">Transmembrane helix</keyword>
<evidence type="ECO:0000256" key="1">
    <source>
        <dbReference type="SAM" id="Phobius"/>
    </source>
</evidence>
<keyword evidence="1" id="KW-0812">Transmembrane</keyword>
<organism evidence="2 3">
    <name type="scientific">Amaricoccus solimangrovi</name>
    <dbReference type="NCBI Taxonomy" id="2589815"/>
    <lineage>
        <taxon>Bacteria</taxon>
        <taxon>Pseudomonadati</taxon>
        <taxon>Pseudomonadota</taxon>
        <taxon>Alphaproteobacteria</taxon>
        <taxon>Rhodobacterales</taxon>
        <taxon>Paracoccaceae</taxon>
        <taxon>Amaricoccus</taxon>
    </lineage>
</organism>
<dbReference type="RefSeq" id="WP_140452438.1">
    <property type="nucleotide sequence ID" value="NZ_VFRP01000001.1"/>
</dbReference>
<feature type="transmembrane region" description="Helical" evidence="1">
    <location>
        <begin position="153"/>
        <end position="175"/>
    </location>
</feature>